<dbReference type="CDD" id="cd09272">
    <property type="entry name" value="RNase_HI_RT_Ty1"/>
    <property type="match status" value="1"/>
</dbReference>
<feature type="region of interest" description="Disordered" evidence="1">
    <location>
        <begin position="181"/>
        <end position="235"/>
    </location>
</feature>
<accession>A0A803MPL7</accession>
<evidence type="ECO:0000313" key="3">
    <source>
        <dbReference type="Proteomes" id="UP000596660"/>
    </source>
</evidence>
<keyword evidence="3" id="KW-1185">Reference proteome</keyword>
<evidence type="ECO:0000313" key="2">
    <source>
        <dbReference type="EnsemblPlants" id="AUR62033218-RA:cds"/>
    </source>
</evidence>
<feature type="compositionally biased region" description="Low complexity" evidence="1">
    <location>
        <begin position="181"/>
        <end position="198"/>
    </location>
</feature>
<feature type="region of interest" description="Disordered" evidence="1">
    <location>
        <begin position="269"/>
        <end position="289"/>
    </location>
</feature>
<evidence type="ECO:0008006" key="4">
    <source>
        <dbReference type="Google" id="ProtNLM"/>
    </source>
</evidence>
<organism evidence="2 3">
    <name type="scientific">Chenopodium quinoa</name>
    <name type="common">Quinoa</name>
    <dbReference type="NCBI Taxonomy" id="63459"/>
    <lineage>
        <taxon>Eukaryota</taxon>
        <taxon>Viridiplantae</taxon>
        <taxon>Streptophyta</taxon>
        <taxon>Embryophyta</taxon>
        <taxon>Tracheophyta</taxon>
        <taxon>Spermatophyta</taxon>
        <taxon>Magnoliopsida</taxon>
        <taxon>eudicotyledons</taxon>
        <taxon>Gunneridae</taxon>
        <taxon>Pentapetalae</taxon>
        <taxon>Caryophyllales</taxon>
        <taxon>Chenopodiaceae</taxon>
        <taxon>Chenopodioideae</taxon>
        <taxon>Atripliceae</taxon>
        <taxon>Chenopodium</taxon>
    </lineage>
</organism>
<reference evidence="2" key="1">
    <citation type="journal article" date="2017" name="Nature">
        <title>The genome of Chenopodium quinoa.</title>
        <authorList>
            <person name="Jarvis D.E."/>
            <person name="Ho Y.S."/>
            <person name="Lightfoot D.J."/>
            <person name="Schmoeckel S.M."/>
            <person name="Li B."/>
            <person name="Borm T.J.A."/>
            <person name="Ohyanagi H."/>
            <person name="Mineta K."/>
            <person name="Michell C.T."/>
            <person name="Saber N."/>
            <person name="Kharbatia N.M."/>
            <person name="Rupper R.R."/>
            <person name="Sharp A.R."/>
            <person name="Dally N."/>
            <person name="Boughton B.A."/>
            <person name="Woo Y.H."/>
            <person name="Gao G."/>
            <person name="Schijlen E.G.W.M."/>
            <person name="Guo X."/>
            <person name="Momin A.A."/>
            <person name="Negrao S."/>
            <person name="Al-Babili S."/>
            <person name="Gehring C."/>
            <person name="Roessner U."/>
            <person name="Jung C."/>
            <person name="Murphy K."/>
            <person name="Arold S.T."/>
            <person name="Gojobori T."/>
            <person name="van der Linden C.G."/>
            <person name="van Loo E.N."/>
            <person name="Jellen E.N."/>
            <person name="Maughan P.J."/>
            <person name="Tester M."/>
        </authorList>
    </citation>
    <scope>NUCLEOTIDE SEQUENCE [LARGE SCALE GENOMIC DNA]</scope>
    <source>
        <strain evidence="2">cv. PI 614886</strain>
    </source>
</reference>
<evidence type="ECO:0000256" key="1">
    <source>
        <dbReference type="SAM" id="MobiDB-lite"/>
    </source>
</evidence>
<dbReference type="AlphaFoldDB" id="A0A803MPL7"/>
<feature type="compositionally biased region" description="Polar residues" evidence="1">
    <location>
        <begin position="224"/>
        <end position="235"/>
    </location>
</feature>
<name>A0A803MPL7_CHEQI</name>
<dbReference type="Gramene" id="AUR62033218-RA">
    <property type="protein sequence ID" value="AUR62033218-RA:cds"/>
    <property type="gene ID" value="AUR62033218"/>
</dbReference>
<feature type="compositionally biased region" description="Basic residues" evidence="1">
    <location>
        <begin position="206"/>
        <end position="217"/>
    </location>
</feature>
<dbReference type="PANTHER" id="PTHR11439:SF467">
    <property type="entry name" value="INTEGRASE CATALYTIC DOMAIN-CONTAINING PROTEIN"/>
    <property type="match status" value="1"/>
</dbReference>
<proteinExistence type="predicted"/>
<dbReference type="Proteomes" id="UP000596660">
    <property type="component" value="Unplaced"/>
</dbReference>
<protein>
    <recommendedName>
        <fullName evidence="4">Retrovirus-related Pol polyprotein from transposon TNT 1-94</fullName>
    </recommendedName>
</protein>
<dbReference type="PANTHER" id="PTHR11439">
    <property type="entry name" value="GAG-POL-RELATED RETROTRANSPOSON"/>
    <property type="match status" value="1"/>
</dbReference>
<dbReference type="EnsemblPlants" id="AUR62033218-RA">
    <property type="protein sequence ID" value="AUR62033218-RA:cds"/>
    <property type="gene ID" value="AUR62033218"/>
</dbReference>
<reference evidence="2" key="2">
    <citation type="submission" date="2021-03" db="UniProtKB">
        <authorList>
            <consortium name="EnsemblPlants"/>
        </authorList>
    </citation>
    <scope>IDENTIFICATION</scope>
</reference>
<sequence>MRGTTDIGLVYGNGRECLVTGYSDSDYAADVDTRRSVTGYVFTLGGSVVSWKSTLQSSVTLSTTEAEYMALTSAAKESIWLKGLVGELGIAQDFATVYCDSLSAICLAKDQVHHDRTKHIDVRYHFLRTDKRIKFLINNDDDLITSTADDVIFHGRLLPYIPPPRPRRSLSLSSAAARLTRPQLNESSSLSPPNSFPSIRPSRSLNYRKLRRNRSNTKPKTEAINRSSCNGNTRFNSDKSPAKLPWYWALVFGLPKIPAEMELKDIKNRQFRRNSTPPPPPSSRFFSGDRSCSSASWKLLNVLSCKSHATVDVSNTAPFRNSLF</sequence>